<dbReference type="HOGENOM" id="CLU_109319_0_0_10"/>
<gene>
    <name evidence="2" type="ORF">Bcop_0858</name>
</gene>
<dbReference type="AlphaFoldDB" id="F3ZTI1"/>
<protein>
    <submittedName>
        <fullName evidence="2">Putative transcriptional regulator</fullName>
    </submittedName>
</protein>
<dbReference type="InterPro" id="IPR038461">
    <property type="entry name" value="Schlafen_AlbA_2_dom_sf"/>
</dbReference>
<dbReference type="EMBL" id="CM001167">
    <property type="protein sequence ID" value="EGJ71071.1"/>
    <property type="molecule type" value="Genomic_DNA"/>
</dbReference>
<organism evidence="2 3">
    <name type="scientific">Bacteroides coprosuis DSM 18011</name>
    <dbReference type="NCBI Taxonomy" id="679937"/>
    <lineage>
        <taxon>Bacteria</taxon>
        <taxon>Pseudomonadati</taxon>
        <taxon>Bacteroidota</taxon>
        <taxon>Bacteroidia</taxon>
        <taxon>Bacteroidales</taxon>
        <taxon>Bacteroidaceae</taxon>
        <taxon>Bacteroides</taxon>
    </lineage>
</organism>
<evidence type="ECO:0000313" key="2">
    <source>
        <dbReference type="EMBL" id="EGJ71071.1"/>
    </source>
</evidence>
<accession>F3ZTI1</accession>
<name>F3ZTI1_9BACE</name>
<dbReference type="OrthoDB" id="9810282at2"/>
<keyword evidence="3" id="KW-1185">Reference proteome</keyword>
<reference evidence="2 3" key="1">
    <citation type="journal article" date="2011" name="Stand. Genomic Sci.">
        <title>Non-contiguous finished genome sequence of Bacteroides coprosuis type strain (PC139).</title>
        <authorList>
            <person name="Land M."/>
            <person name="Held B."/>
            <person name="Gronow S."/>
            <person name="Abt B."/>
            <person name="Lucas S."/>
            <person name="Del Rio T.G."/>
            <person name="Nolan M."/>
            <person name="Tice H."/>
            <person name="Cheng J.F."/>
            <person name="Pitluck S."/>
            <person name="Liolios K."/>
            <person name="Pagani I."/>
            <person name="Ivanova N."/>
            <person name="Mavromatis K."/>
            <person name="Mikhailova N."/>
            <person name="Pati A."/>
            <person name="Tapia R."/>
            <person name="Han C."/>
            <person name="Goodwin L."/>
            <person name="Chen A."/>
            <person name="Palaniappan K."/>
            <person name="Hauser L."/>
            <person name="Brambilla E.M."/>
            <person name="Rohde M."/>
            <person name="Goker M."/>
            <person name="Detter J.C."/>
            <person name="Woyke T."/>
            <person name="Bristow J."/>
            <person name="Eisen J.A."/>
            <person name="Markowitz V."/>
            <person name="Hugenholtz P."/>
            <person name="Kyrpides N.C."/>
            <person name="Klenk H.P."/>
            <person name="Lapidus A."/>
        </authorList>
    </citation>
    <scope>NUCLEOTIDE SEQUENCE</scope>
    <source>
        <strain evidence="2 3">DSM 18011</strain>
    </source>
</reference>
<dbReference type="Pfam" id="PF04326">
    <property type="entry name" value="SLFN_AlbA_2"/>
    <property type="match status" value="1"/>
</dbReference>
<dbReference type="PANTHER" id="PTHR30595">
    <property type="entry name" value="GLPR-RELATED TRANSCRIPTIONAL REPRESSOR"/>
    <property type="match status" value="1"/>
</dbReference>
<sequence length="213" mass="24771">MKISTNRHFIDLLISEGEHQQQDFKFEISNAKKIAKSLSAFANTDGGRLLIGVKDNGKIAGIQSEEELYMIEAAADLYCTPKVAYDVEEYEIDGKSILVIQIPQAKQKPVLAKDEKGKMWAYVRIKDENILASKVHLEVWKHKKKPKGEFVSYTQEEKLFLKILEDKEELTLNQFIKTTQMPRYRVIRLLTKFILFGIIEPQFKDRNFVYRLL</sequence>
<dbReference type="Proteomes" id="UP000018439">
    <property type="component" value="Chromosome"/>
</dbReference>
<evidence type="ECO:0000259" key="1">
    <source>
        <dbReference type="Pfam" id="PF04326"/>
    </source>
</evidence>
<evidence type="ECO:0000313" key="3">
    <source>
        <dbReference type="Proteomes" id="UP000018439"/>
    </source>
</evidence>
<dbReference type="eggNOG" id="COG2865">
    <property type="taxonomic scope" value="Bacteria"/>
</dbReference>
<dbReference type="PANTHER" id="PTHR30595:SF6">
    <property type="entry name" value="SCHLAFEN ALBA-2 DOMAIN-CONTAINING PROTEIN"/>
    <property type="match status" value="1"/>
</dbReference>
<proteinExistence type="predicted"/>
<feature type="domain" description="Schlafen AlbA-2" evidence="1">
    <location>
        <begin position="18"/>
        <end position="130"/>
    </location>
</feature>
<dbReference type="InterPro" id="IPR007421">
    <property type="entry name" value="Schlafen_AlbA_2_dom"/>
</dbReference>
<dbReference type="STRING" id="679937.Bcop_0858"/>
<dbReference type="Gene3D" id="3.30.950.30">
    <property type="entry name" value="Schlafen, AAA domain"/>
    <property type="match status" value="1"/>
</dbReference>